<sequence length="375" mass="44445">MQSHNKQSKHIKDSKGINKQHTDINTEQDEFIKQINDLEVELRKEQSKCKDIQENLRISQVHMVKKEQYFKKTLNELEEKLRGRVWNTETGLSVQTSKNMEKIQDIHSEIMERLEVVQHKTLQILVDQEKEIIKEYRETFLNVEADVGNMRTHSLPKIKSPELKEQNLWKSMTQYSQNIKKAEKLNERLTEKNMNLKLDVAEQIKLNETMKKDIDNLKLKNWQLRSSLINTKTQVSMPNISAKKSYFSQTARILGNSDLEKLKQEILEYRKLVKQQKNAIFDLQEAQIELKFLLKQAMQDINNKLKSGNEKEIEKLIEKTKVVGRMYDIAFPVKNNKNRQTINSRSNKFDEIESTLEVMQNLYEKYEKHLKNPNE</sequence>
<dbReference type="EMBL" id="MPUH01001262">
    <property type="protein sequence ID" value="OMJ68934.1"/>
    <property type="molecule type" value="Genomic_DNA"/>
</dbReference>
<protein>
    <submittedName>
        <fullName evidence="3">Uncharacterized protein</fullName>
    </submittedName>
</protein>
<keyword evidence="5" id="KW-1185">Reference proteome</keyword>
<evidence type="ECO:0000313" key="5">
    <source>
        <dbReference type="Proteomes" id="UP000187209"/>
    </source>
</evidence>
<feature type="region of interest" description="Disordered" evidence="2">
    <location>
        <begin position="1"/>
        <end position="25"/>
    </location>
</feature>
<gene>
    <name evidence="4" type="ORF">SteCoe_33483</name>
    <name evidence="3" type="ORF">SteCoe_38113</name>
</gene>
<dbReference type="Proteomes" id="UP000187209">
    <property type="component" value="Unassembled WGS sequence"/>
</dbReference>
<feature type="coiled-coil region" evidence="1">
    <location>
        <begin position="172"/>
        <end position="220"/>
    </location>
</feature>
<organism evidence="3 5">
    <name type="scientific">Stentor coeruleus</name>
    <dbReference type="NCBI Taxonomy" id="5963"/>
    <lineage>
        <taxon>Eukaryota</taxon>
        <taxon>Sar</taxon>
        <taxon>Alveolata</taxon>
        <taxon>Ciliophora</taxon>
        <taxon>Postciliodesmatophora</taxon>
        <taxon>Heterotrichea</taxon>
        <taxon>Heterotrichida</taxon>
        <taxon>Stentoridae</taxon>
        <taxon>Stentor</taxon>
    </lineage>
</organism>
<evidence type="ECO:0000256" key="2">
    <source>
        <dbReference type="SAM" id="MobiDB-lite"/>
    </source>
</evidence>
<dbReference type="EMBL" id="MPUH01002105">
    <property type="protein sequence ID" value="OMJ65494.1"/>
    <property type="molecule type" value="Genomic_DNA"/>
</dbReference>
<comment type="caution">
    <text evidence="3">The sequence shown here is derived from an EMBL/GenBank/DDBJ whole genome shotgun (WGS) entry which is preliminary data.</text>
</comment>
<feature type="compositionally biased region" description="Basic and acidic residues" evidence="2">
    <location>
        <begin position="10"/>
        <end position="24"/>
    </location>
</feature>
<evidence type="ECO:0000313" key="4">
    <source>
        <dbReference type="EMBL" id="OMJ68934.1"/>
    </source>
</evidence>
<name>A0A1R2ALX9_9CILI</name>
<accession>A0A1R2ALX9</accession>
<dbReference type="AlphaFoldDB" id="A0A1R2ALX9"/>
<proteinExistence type="predicted"/>
<feature type="coiled-coil region" evidence="1">
    <location>
        <begin position="28"/>
        <end position="55"/>
    </location>
</feature>
<keyword evidence="1" id="KW-0175">Coiled coil</keyword>
<reference evidence="3 5" key="1">
    <citation type="submission" date="2016-11" db="EMBL/GenBank/DDBJ databases">
        <title>The macronuclear genome of Stentor coeruleus: a giant cell with tiny introns.</title>
        <authorList>
            <person name="Slabodnick M."/>
            <person name="Ruby J.G."/>
            <person name="Reiff S.B."/>
            <person name="Swart E.C."/>
            <person name="Gosai S."/>
            <person name="Prabakaran S."/>
            <person name="Witkowska E."/>
            <person name="Larue G.E."/>
            <person name="Fisher S."/>
            <person name="Freeman R.M."/>
            <person name="Gunawardena J."/>
            <person name="Chu W."/>
            <person name="Stover N.A."/>
            <person name="Gregory B.D."/>
            <person name="Nowacki M."/>
            <person name="Derisi J."/>
            <person name="Roy S.W."/>
            <person name="Marshall W.F."/>
            <person name="Sood P."/>
        </authorList>
    </citation>
    <scope>NUCLEOTIDE SEQUENCE [LARGE SCALE GENOMIC DNA]</scope>
    <source>
        <strain evidence="3">WM001</strain>
    </source>
</reference>
<dbReference type="OrthoDB" id="193329at2759"/>
<feature type="coiled-coil region" evidence="1">
    <location>
        <begin position="259"/>
        <end position="303"/>
    </location>
</feature>
<evidence type="ECO:0000256" key="1">
    <source>
        <dbReference type="SAM" id="Coils"/>
    </source>
</evidence>
<evidence type="ECO:0000313" key="3">
    <source>
        <dbReference type="EMBL" id="OMJ65494.1"/>
    </source>
</evidence>